<dbReference type="EMBL" id="PTIX01000001">
    <property type="protein sequence ID" value="PPK70835.1"/>
    <property type="molecule type" value="Genomic_DNA"/>
</dbReference>
<name>A0A2S6H028_9PSEU</name>
<dbReference type="SUPFAM" id="SSF55486">
    <property type="entry name" value="Metalloproteases ('zincins'), catalytic domain"/>
    <property type="match status" value="1"/>
</dbReference>
<organism evidence="2 3">
    <name type="scientific">Actinokineospora auranticolor</name>
    <dbReference type="NCBI Taxonomy" id="155976"/>
    <lineage>
        <taxon>Bacteria</taxon>
        <taxon>Bacillati</taxon>
        <taxon>Actinomycetota</taxon>
        <taxon>Actinomycetes</taxon>
        <taxon>Pseudonocardiales</taxon>
        <taxon>Pseudonocardiaceae</taxon>
        <taxon>Actinokineospora</taxon>
    </lineage>
</organism>
<comment type="caution">
    <text evidence="2">The sequence shown here is derived from an EMBL/GenBank/DDBJ whole genome shotgun (WGS) entry which is preliminary data.</text>
</comment>
<dbReference type="Proteomes" id="UP000239203">
    <property type="component" value="Unassembled WGS sequence"/>
</dbReference>
<dbReference type="GO" id="GO:0008237">
    <property type="term" value="F:metallopeptidase activity"/>
    <property type="evidence" value="ECO:0007669"/>
    <property type="project" value="InterPro"/>
</dbReference>
<accession>A0A2S6H028</accession>
<dbReference type="OrthoDB" id="3691947at2"/>
<dbReference type="RefSeq" id="WP_104475685.1">
    <property type="nucleotide sequence ID" value="NZ_CP154825.1"/>
</dbReference>
<proteinExistence type="predicted"/>
<dbReference type="Gene3D" id="3.40.390.10">
    <property type="entry name" value="Collagenase (Catalytic Domain)"/>
    <property type="match status" value="1"/>
</dbReference>
<reference evidence="2 3" key="1">
    <citation type="submission" date="2018-02" db="EMBL/GenBank/DDBJ databases">
        <title>Genomic Encyclopedia of Archaeal and Bacterial Type Strains, Phase II (KMG-II): from individual species to whole genera.</title>
        <authorList>
            <person name="Goeker M."/>
        </authorList>
    </citation>
    <scope>NUCLEOTIDE SEQUENCE [LARGE SCALE GENOMIC DNA]</scope>
    <source>
        <strain evidence="2 3">YU 961-1</strain>
    </source>
</reference>
<gene>
    <name evidence="2" type="ORF">CLV40_10121</name>
</gene>
<dbReference type="InterPro" id="IPR024079">
    <property type="entry name" value="MetalloPept_cat_dom_sf"/>
</dbReference>
<evidence type="ECO:0000313" key="2">
    <source>
        <dbReference type="EMBL" id="PPK70835.1"/>
    </source>
</evidence>
<sequence length="264" mass="26939">MRRSRITALAASVLAVSAVVAAAAPGAVSAAPEKLYLVSEAFTFDNGGVEVGVHGDANTVSAAKTADTACTDGTYALKSWKVGTLTWLYNGAGVPAGISSTALSTITASTNSVASAQNRCGLAPLTGSTYKYGGTTTLKPQVNSNGTCGGNDGKSVTGWGALPAKVLAYTCTYYNARGVVVSSDTLIDNVAYTWFTTLPANCSGAKYDLQTTLTHERLHTAGLGHVDQVKNAAQTMTPASAPCDTSRRLLGAGDYAGLKALATR</sequence>
<evidence type="ECO:0008006" key="4">
    <source>
        <dbReference type="Google" id="ProtNLM"/>
    </source>
</evidence>
<dbReference type="AlphaFoldDB" id="A0A2S6H028"/>
<evidence type="ECO:0000313" key="3">
    <source>
        <dbReference type="Proteomes" id="UP000239203"/>
    </source>
</evidence>
<feature type="chain" id="PRO_5018111552" description="Matrixin" evidence="1">
    <location>
        <begin position="24"/>
        <end position="264"/>
    </location>
</feature>
<evidence type="ECO:0000256" key="1">
    <source>
        <dbReference type="SAM" id="SignalP"/>
    </source>
</evidence>
<keyword evidence="1" id="KW-0732">Signal</keyword>
<feature type="signal peptide" evidence="1">
    <location>
        <begin position="1"/>
        <end position="23"/>
    </location>
</feature>
<keyword evidence="3" id="KW-1185">Reference proteome</keyword>
<protein>
    <recommendedName>
        <fullName evidence="4">Matrixin</fullName>
    </recommendedName>
</protein>